<protein>
    <submittedName>
        <fullName evidence="2">Uncharacterized protein</fullName>
    </submittedName>
</protein>
<dbReference type="EMBL" id="SILG01000005">
    <property type="protein sequence ID" value="TBE58969.1"/>
    <property type="molecule type" value="Genomic_DNA"/>
</dbReference>
<name>A0ABY1XIT4_9HYPH</name>
<feature type="region of interest" description="Disordered" evidence="1">
    <location>
        <begin position="1"/>
        <end position="24"/>
    </location>
</feature>
<accession>A0ABY1XIT4</accession>
<proteinExistence type="predicted"/>
<dbReference type="Proteomes" id="UP000291302">
    <property type="component" value="Unassembled WGS sequence"/>
</dbReference>
<evidence type="ECO:0000313" key="2">
    <source>
        <dbReference type="EMBL" id="TBE58969.1"/>
    </source>
</evidence>
<evidence type="ECO:0000313" key="3">
    <source>
        <dbReference type="Proteomes" id="UP000291302"/>
    </source>
</evidence>
<feature type="region of interest" description="Disordered" evidence="1">
    <location>
        <begin position="40"/>
        <end position="59"/>
    </location>
</feature>
<gene>
    <name evidence="2" type="ORF">ELH03_32760</name>
</gene>
<organism evidence="2 3">
    <name type="scientific">Rhizobium beringeri</name>
    <dbReference type="NCBI Taxonomy" id="3019934"/>
    <lineage>
        <taxon>Bacteria</taxon>
        <taxon>Pseudomonadati</taxon>
        <taxon>Pseudomonadota</taxon>
        <taxon>Alphaproteobacteria</taxon>
        <taxon>Hyphomicrobiales</taxon>
        <taxon>Rhizobiaceae</taxon>
        <taxon>Rhizobium/Agrobacterium group</taxon>
        <taxon>Rhizobium</taxon>
    </lineage>
</organism>
<evidence type="ECO:0000256" key="1">
    <source>
        <dbReference type="SAM" id="MobiDB-lite"/>
    </source>
</evidence>
<keyword evidence="3" id="KW-1185">Reference proteome</keyword>
<geneLocation type="plasmid" evidence="2">
    <name>pSM51_Rh08</name>
</geneLocation>
<sequence length="59" mass="6557">MPIGANAGQNLTEPKEKPPNGGVLPLAFFHWRLHGVRDIHSGHPARLSPNVGQRHPRRH</sequence>
<reference evidence="2 3" key="1">
    <citation type="submission" date="2019-02" db="EMBL/GenBank/DDBJ databases">
        <title>The genomic architecture of introgression among sibling species of bacteria.</title>
        <authorList>
            <person name="Cavassim M.I.A."/>
            <person name="Moeskjaer S."/>
            <person name="Moslemi C."/>
            <person name="Fields B."/>
            <person name="Bachmann A."/>
            <person name="Vilhjalmsson B."/>
            <person name="Schierup M.H."/>
            <person name="Young J.P.W."/>
            <person name="Andersen S.U."/>
        </authorList>
    </citation>
    <scope>NUCLEOTIDE SEQUENCE [LARGE SCALE GENOMIC DNA]</scope>
    <source>
        <strain evidence="2 3">SM51</strain>
        <plasmid evidence="2">pSM51_Rh08</plasmid>
    </source>
</reference>
<keyword evidence="2" id="KW-0614">Plasmid</keyword>
<comment type="caution">
    <text evidence="2">The sequence shown here is derived from an EMBL/GenBank/DDBJ whole genome shotgun (WGS) entry which is preliminary data.</text>
</comment>